<name>A0A2K0SUY4_9HYPO</name>
<accession>A0A2K0SUY4</accession>
<proteinExistence type="predicted"/>
<dbReference type="PANTHER" id="PTHR42057:SF2">
    <property type="entry name" value="F-BOX DOMAIN PROTEIN (AFU_ORTHOLOGUE AFUA_4G00200)-RELATED"/>
    <property type="match status" value="1"/>
</dbReference>
<dbReference type="Proteomes" id="UP000236546">
    <property type="component" value="Unassembled WGS sequence"/>
</dbReference>
<organism evidence="1 2">
    <name type="scientific">Trichoderma gamsii</name>
    <dbReference type="NCBI Taxonomy" id="398673"/>
    <lineage>
        <taxon>Eukaryota</taxon>
        <taxon>Fungi</taxon>
        <taxon>Dikarya</taxon>
        <taxon>Ascomycota</taxon>
        <taxon>Pezizomycotina</taxon>
        <taxon>Sordariomycetes</taxon>
        <taxon>Hypocreomycetidae</taxon>
        <taxon>Hypocreales</taxon>
        <taxon>Hypocreaceae</taxon>
        <taxon>Trichoderma</taxon>
    </lineage>
</organism>
<gene>
    <name evidence="1" type="ORF">TGAMA5MH_11047</name>
</gene>
<protein>
    <recommendedName>
        <fullName evidence="3">F-box domain-containing protein</fullName>
    </recommendedName>
</protein>
<sequence>MTMMQQQHTSWPLLTEDVLAIIISMVPRGTLLNFRLVNRSLGALATERAFRHVRLFAQEEGTRFVDIARSEALRSCVREITCDTTLSKDDFSYHANDDFTFPWRFMAALPFVRYFKRLEILNLNFNEYCGPEDNDEDLLDGMAIEESPDIRFRILDTIFHCLEGTWSAENQREVDEGLDLSDDRDILDIEDDPEVAFYKDDYQVFAAPIHDPPSSVCLTICNLGDFDDPRLTQSDTFRRVIASQISELKILFTVQTNNASPENTIYRPEKYNLMKNLPHNWLMPSLAMNLTVLSLYCRDYWGWIPRMDFRCVNPGSGPGSGFPNLRVLALGNYIFTHEWQVDWIASLGLQNGRCGLEELYLDDSPILYKARMVQPMNSGESEVTNVITGEVIAITDDLYPLPEVVMGGTYNPDIIHFPLRWDYVLGRWRDSMKGLRVFRMGHGAWWEHYGFDRAIESDEWIQSSDRRDFISYDCAAFRWYNCPVVDEESDEYFEGNERFKNGEGLRLARQHQCQYIEYDIGTGPSPWLESKDRYLYTLDDYPKLDPELDPTGTLMKDEDKALRSLLEIIDQRRRMNLNV</sequence>
<dbReference type="EMBL" id="MTYH01000205">
    <property type="protein sequence ID" value="PNP37076.1"/>
    <property type="molecule type" value="Genomic_DNA"/>
</dbReference>
<comment type="caution">
    <text evidence="1">The sequence shown here is derived from an EMBL/GenBank/DDBJ whole genome shotgun (WGS) entry which is preliminary data.</text>
</comment>
<evidence type="ECO:0000313" key="2">
    <source>
        <dbReference type="Proteomes" id="UP000236546"/>
    </source>
</evidence>
<dbReference type="PANTHER" id="PTHR42057">
    <property type="entry name" value="F-BOX DOMAIN PROTEIN (AFU_ORTHOLOGUE AFUA_4G00200)"/>
    <property type="match status" value="1"/>
</dbReference>
<evidence type="ECO:0008006" key="3">
    <source>
        <dbReference type="Google" id="ProtNLM"/>
    </source>
</evidence>
<evidence type="ECO:0000313" key="1">
    <source>
        <dbReference type="EMBL" id="PNP37076.1"/>
    </source>
</evidence>
<dbReference type="OrthoDB" id="3140657at2759"/>
<reference evidence="1 2" key="1">
    <citation type="submission" date="2017-02" db="EMBL/GenBank/DDBJ databases">
        <title>Genomes of Trichoderma spp. with biocontrol activity.</title>
        <authorList>
            <person name="Gardiner D."/>
            <person name="Kazan K."/>
            <person name="Vos C."/>
            <person name="Harvey P."/>
        </authorList>
    </citation>
    <scope>NUCLEOTIDE SEQUENCE [LARGE SCALE GENOMIC DNA]</scope>
    <source>
        <strain evidence="1 2">A5MH</strain>
    </source>
</reference>
<dbReference type="AlphaFoldDB" id="A0A2K0SUY4"/>